<keyword evidence="9 14" id="KW-0540">Nuclease</keyword>
<dbReference type="EMBL" id="CP018191">
    <property type="protein sequence ID" value="APH55174.1"/>
    <property type="molecule type" value="Genomic_DNA"/>
</dbReference>
<keyword evidence="8 14" id="KW-0963">Cytoplasm</keyword>
<comment type="catalytic activity">
    <reaction evidence="1 14 15 16">
        <text>Endonucleolytic cleavage to 5'-phosphomonoester.</text>
        <dbReference type="EC" id="3.1.26.4"/>
    </reaction>
</comment>
<keyword evidence="10 14" id="KW-0479">Metal-binding</keyword>
<feature type="domain" description="RNase H type-2" evidence="18">
    <location>
        <begin position="90"/>
        <end position="284"/>
    </location>
</feature>
<feature type="binding site" evidence="14 15">
    <location>
        <position position="193"/>
    </location>
    <ligand>
        <name>a divalent metal cation</name>
        <dbReference type="ChEBI" id="CHEBI:60240"/>
    </ligand>
</feature>
<evidence type="ECO:0000256" key="14">
    <source>
        <dbReference type="HAMAP-Rule" id="MF_00052"/>
    </source>
</evidence>
<comment type="cofactor">
    <cofactor evidence="14 15">
        <name>Mn(2+)</name>
        <dbReference type="ChEBI" id="CHEBI:29035"/>
    </cofactor>
    <cofactor evidence="14 15">
        <name>Mg(2+)</name>
        <dbReference type="ChEBI" id="CHEBI:18420"/>
    </cofactor>
    <text evidence="14 15">Manganese or magnesium. Binds 1 divalent metal ion per monomer in the absence of substrate. May bind a second metal ion after substrate binding.</text>
</comment>
<keyword evidence="12 14" id="KW-0378">Hydrolase</keyword>
<keyword evidence="13 14" id="KW-0464">Manganese</keyword>
<dbReference type="GO" id="GO:0003723">
    <property type="term" value="F:RNA binding"/>
    <property type="evidence" value="ECO:0007669"/>
    <property type="project" value="UniProtKB-UniRule"/>
</dbReference>
<evidence type="ECO:0000256" key="10">
    <source>
        <dbReference type="ARBA" id="ARBA00022723"/>
    </source>
</evidence>
<comment type="subcellular location">
    <subcellularLocation>
        <location evidence="4 14">Cytoplasm</location>
    </subcellularLocation>
</comment>
<dbReference type="GO" id="GO:0006298">
    <property type="term" value="P:mismatch repair"/>
    <property type="evidence" value="ECO:0007669"/>
    <property type="project" value="TreeGrafter"/>
</dbReference>
<feature type="binding site" evidence="14 15">
    <location>
        <position position="97"/>
    </location>
    <ligand>
        <name>a divalent metal cation</name>
        <dbReference type="ChEBI" id="CHEBI:60240"/>
    </ligand>
</feature>
<dbReference type="Pfam" id="PF01351">
    <property type="entry name" value="RNase_HII"/>
    <property type="match status" value="1"/>
</dbReference>
<evidence type="ECO:0000256" key="4">
    <source>
        <dbReference type="ARBA" id="ARBA00004496"/>
    </source>
</evidence>
<dbReference type="SUPFAM" id="SSF53098">
    <property type="entry name" value="Ribonuclease H-like"/>
    <property type="match status" value="1"/>
</dbReference>
<dbReference type="InterPro" id="IPR022898">
    <property type="entry name" value="RNase_HII"/>
</dbReference>
<dbReference type="CDD" id="cd07182">
    <property type="entry name" value="RNase_HII_bacteria_HII_like"/>
    <property type="match status" value="1"/>
</dbReference>
<dbReference type="Proteomes" id="UP000182373">
    <property type="component" value="Chromosome"/>
</dbReference>
<evidence type="ECO:0000256" key="3">
    <source>
        <dbReference type="ARBA" id="ARBA00004065"/>
    </source>
</evidence>
<dbReference type="InterPro" id="IPR012337">
    <property type="entry name" value="RNaseH-like_sf"/>
</dbReference>
<dbReference type="AlphaFoldDB" id="A0AAC9P9M2"/>
<dbReference type="EC" id="3.1.26.4" evidence="6 14"/>
<dbReference type="GO" id="GO:0005737">
    <property type="term" value="C:cytoplasm"/>
    <property type="evidence" value="ECO:0007669"/>
    <property type="project" value="UniProtKB-SubCell"/>
</dbReference>
<dbReference type="PANTHER" id="PTHR10954:SF18">
    <property type="entry name" value="RIBONUCLEASE HII"/>
    <property type="match status" value="1"/>
</dbReference>
<evidence type="ECO:0000256" key="7">
    <source>
        <dbReference type="ARBA" id="ARBA00019179"/>
    </source>
</evidence>
<dbReference type="GO" id="GO:0004523">
    <property type="term" value="F:RNA-DNA hybrid ribonuclease activity"/>
    <property type="evidence" value="ECO:0007669"/>
    <property type="project" value="UniProtKB-UniRule"/>
</dbReference>
<evidence type="ECO:0000313" key="20">
    <source>
        <dbReference type="Proteomes" id="UP000182373"/>
    </source>
</evidence>
<dbReference type="PANTHER" id="PTHR10954">
    <property type="entry name" value="RIBONUCLEASE H2 SUBUNIT A"/>
    <property type="match status" value="1"/>
</dbReference>
<comment type="cofactor">
    <cofactor evidence="2">
        <name>Mg(2+)</name>
        <dbReference type="ChEBI" id="CHEBI:18420"/>
    </cofactor>
</comment>
<evidence type="ECO:0000256" key="1">
    <source>
        <dbReference type="ARBA" id="ARBA00000077"/>
    </source>
</evidence>
<keyword evidence="11 14" id="KW-0255">Endonuclease</keyword>
<evidence type="ECO:0000313" key="19">
    <source>
        <dbReference type="EMBL" id="APH55174.1"/>
    </source>
</evidence>
<dbReference type="GO" id="GO:0032299">
    <property type="term" value="C:ribonuclease H2 complex"/>
    <property type="evidence" value="ECO:0007669"/>
    <property type="project" value="TreeGrafter"/>
</dbReference>
<dbReference type="InterPro" id="IPR024567">
    <property type="entry name" value="RNase_HII/HIII_dom"/>
</dbReference>
<evidence type="ECO:0000256" key="2">
    <source>
        <dbReference type="ARBA" id="ARBA00001946"/>
    </source>
</evidence>
<evidence type="ECO:0000256" key="17">
    <source>
        <dbReference type="SAM" id="MobiDB-lite"/>
    </source>
</evidence>
<comment type="function">
    <text evidence="3 14 16">Endonuclease that specifically degrades the RNA of RNA-DNA hybrids.</text>
</comment>
<evidence type="ECO:0000256" key="12">
    <source>
        <dbReference type="ARBA" id="ARBA00022801"/>
    </source>
</evidence>
<evidence type="ECO:0000256" key="9">
    <source>
        <dbReference type="ARBA" id="ARBA00022722"/>
    </source>
</evidence>
<evidence type="ECO:0000256" key="15">
    <source>
        <dbReference type="PROSITE-ProRule" id="PRU01319"/>
    </source>
</evidence>
<evidence type="ECO:0000256" key="8">
    <source>
        <dbReference type="ARBA" id="ARBA00022490"/>
    </source>
</evidence>
<evidence type="ECO:0000256" key="13">
    <source>
        <dbReference type="ARBA" id="ARBA00023211"/>
    </source>
</evidence>
<gene>
    <name evidence="14" type="primary">rnhB</name>
    <name evidence="19" type="ORF">GbCGDNIH9_1858</name>
</gene>
<accession>A0AAC9P9M2</accession>
<evidence type="ECO:0000256" key="16">
    <source>
        <dbReference type="RuleBase" id="RU003515"/>
    </source>
</evidence>
<dbReference type="GO" id="GO:0043137">
    <property type="term" value="P:DNA replication, removal of RNA primer"/>
    <property type="evidence" value="ECO:0007669"/>
    <property type="project" value="TreeGrafter"/>
</dbReference>
<evidence type="ECO:0000259" key="18">
    <source>
        <dbReference type="PROSITE" id="PS51975"/>
    </source>
</evidence>
<dbReference type="GO" id="GO:0030145">
    <property type="term" value="F:manganese ion binding"/>
    <property type="evidence" value="ECO:0007669"/>
    <property type="project" value="UniProtKB-UniRule"/>
</dbReference>
<proteinExistence type="inferred from homology"/>
<feature type="binding site" evidence="14 15">
    <location>
        <position position="96"/>
    </location>
    <ligand>
        <name>a divalent metal cation</name>
        <dbReference type="ChEBI" id="CHEBI:60240"/>
    </ligand>
</feature>
<dbReference type="HAMAP" id="MF_00052_B">
    <property type="entry name" value="RNase_HII_B"/>
    <property type="match status" value="1"/>
</dbReference>
<feature type="region of interest" description="Disordered" evidence="17">
    <location>
        <begin position="1"/>
        <end position="24"/>
    </location>
</feature>
<dbReference type="InterPro" id="IPR001352">
    <property type="entry name" value="RNase_HII/HIII"/>
</dbReference>
<protein>
    <recommendedName>
        <fullName evidence="7 14">Ribonuclease HII</fullName>
        <shortName evidence="14">RNase HII</shortName>
        <ecNumber evidence="6 14">3.1.26.4</ecNumber>
    </recommendedName>
</protein>
<name>A0AAC9P9M2_9PROT</name>
<dbReference type="InterPro" id="IPR036397">
    <property type="entry name" value="RNaseH_sf"/>
</dbReference>
<sequence>MRSLRRWRQQSCDPAASPHPTFSTAPHVFMASGIPRRGIRLVRQRCDSAVQQSFKAPPEALHLLPLPRAGGADRGRMQMPDDRLEREAGGLVAGVDEVGRGPLAGPVVAAAVLLPASGFPAHLAGIIDDSKKLDAAARNRAFAALLAEPGITIGIGAASVTEIGRLNILHASMLAMRRAVERLPTTPDLALVDGNRAPALPCAARCVVGGDAKCLSIAAASIIAKVVRDRAMARLARRYPVYGWERNAGYPTPAHRAGLTEFGPTPHHRTAFGLVRQLLAIRMETAA</sequence>
<evidence type="ECO:0000256" key="6">
    <source>
        <dbReference type="ARBA" id="ARBA00012180"/>
    </source>
</evidence>
<comment type="similarity">
    <text evidence="5 14 16">Belongs to the RNase HII family.</text>
</comment>
<dbReference type="PROSITE" id="PS51975">
    <property type="entry name" value="RNASE_H_2"/>
    <property type="match status" value="1"/>
</dbReference>
<evidence type="ECO:0000256" key="11">
    <source>
        <dbReference type="ARBA" id="ARBA00022759"/>
    </source>
</evidence>
<evidence type="ECO:0000256" key="5">
    <source>
        <dbReference type="ARBA" id="ARBA00007383"/>
    </source>
</evidence>
<reference evidence="20" key="1">
    <citation type="submission" date="2016-11" db="EMBL/GenBank/DDBJ databases">
        <title>Comparative genomic and phenotypic analysis of Granulibacter bethesdensis clinical isolates from patients with chronic granulomatous disease.</title>
        <authorList>
            <person name="Zarember K.A."/>
            <person name="Porcella S.F."/>
            <person name="Chu J."/>
            <person name="Ding L."/>
            <person name="Dahlstrom E."/>
            <person name="Barbian K."/>
            <person name="Martens C."/>
            <person name="Sykora L."/>
            <person name="Kramer S."/>
            <person name="Pettinato A.M."/>
            <person name="Hong H."/>
            <person name="Wald G."/>
            <person name="Berg L.J."/>
            <person name="Rogge L.S."/>
            <person name="Greenberg D.E."/>
            <person name="Falcone E.L."/>
            <person name="Neves J.F."/>
            <person name="Simoes M.J."/>
            <person name="Casal M."/>
            <person name="Rodriguez-Lopez F.C."/>
            <person name="Zelazny A."/>
            <person name="Gallin J.I."/>
            <person name="Holland S.M."/>
        </authorList>
    </citation>
    <scope>NUCLEOTIDE SEQUENCE [LARGE SCALE GENOMIC DNA]</scope>
    <source>
        <strain evidence="20">NIH9.1</strain>
    </source>
</reference>
<dbReference type="NCBIfam" id="NF000595">
    <property type="entry name" value="PRK00015.1-3"/>
    <property type="match status" value="1"/>
</dbReference>
<organism evidence="19 20">
    <name type="scientific">Granulibacter bethesdensis</name>
    <dbReference type="NCBI Taxonomy" id="364410"/>
    <lineage>
        <taxon>Bacteria</taxon>
        <taxon>Pseudomonadati</taxon>
        <taxon>Pseudomonadota</taxon>
        <taxon>Alphaproteobacteria</taxon>
        <taxon>Acetobacterales</taxon>
        <taxon>Acetobacteraceae</taxon>
        <taxon>Granulibacter</taxon>
    </lineage>
</organism>
<dbReference type="Gene3D" id="3.30.420.10">
    <property type="entry name" value="Ribonuclease H-like superfamily/Ribonuclease H"/>
    <property type="match status" value="1"/>
</dbReference>